<proteinExistence type="predicted"/>
<reference evidence="2 3" key="1">
    <citation type="journal article" date="2019" name="Commun. Biol.">
        <title>The bagworm genome reveals a unique fibroin gene that provides high tensile strength.</title>
        <authorList>
            <person name="Kono N."/>
            <person name="Nakamura H."/>
            <person name="Ohtoshi R."/>
            <person name="Tomita M."/>
            <person name="Numata K."/>
            <person name="Arakawa K."/>
        </authorList>
    </citation>
    <scope>NUCLEOTIDE SEQUENCE [LARGE SCALE GENOMIC DNA]</scope>
</reference>
<evidence type="ECO:0000256" key="1">
    <source>
        <dbReference type="SAM" id="MobiDB-lite"/>
    </source>
</evidence>
<keyword evidence="3" id="KW-1185">Reference proteome</keyword>
<dbReference type="EMBL" id="BGZK01001340">
    <property type="protein sequence ID" value="GBP77637.1"/>
    <property type="molecule type" value="Genomic_DNA"/>
</dbReference>
<feature type="region of interest" description="Disordered" evidence="1">
    <location>
        <begin position="1"/>
        <end position="39"/>
    </location>
</feature>
<protein>
    <submittedName>
        <fullName evidence="2">Uncharacterized protein</fullName>
    </submittedName>
</protein>
<sequence>MALLSRPRPLHARQGGAAATRTAPPHYEPSRRGPALPPGTNIACSTVIRRAFSSYCRRHVNFPILVEATAWGPRALVPPRAGCPGCTTADAT</sequence>
<accession>A0A4C1YT89</accession>
<comment type="caution">
    <text evidence="2">The sequence shown here is derived from an EMBL/GenBank/DDBJ whole genome shotgun (WGS) entry which is preliminary data.</text>
</comment>
<feature type="compositionally biased region" description="Low complexity" evidence="1">
    <location>
        <begin position="12"/>
        <end position="25"/>
    </location>
</feature>
<organism evidence="2 3">
    <name type="scientific">Eumeta variegata</name>
    <name type="common">Bagworm moth</name>
    <name type="synonym">Eumeta japonica</name>
    <dbReference type="NCBI Taxonomy" id="151549"/>
    <lineage>
        <taxon>Eukaryota</taxon>
        <taxon>Metazoa</taxon>
        <taxon>Ecdysozoa</taxon>
        <taxon>Arthropoda</taxon>
        <taxon>Hexapoda</taxon>
        <taxon>Insecta</taxon>
        <taxon>Pterygota</taxon>
        <taxon>Neoptera</taxon>
        <taxon>Endopterygota</taxon>
        <taxon>Lepidoptera</taxon>
        <taxon>Glossata</taxon>
        <taxon>Ditrysia</taxon>
        <taxon>Tineoidea</taxon>
        <taxon>Psychidae</taxon>
        <taxon>Oiketicinae</taxon>
        <taxon>Eumeta</taxon>
    </lineage>
</organism>
<evidence type="ECO:0000313" key="2">
    <source>
        <dbReference type="EMBL" id="GBP77637.1"/>
    </source>
</evidence>
<gene>
    <name evidence="2" type="ORF">EVAR_50533_1</name>
</gene>
<dbReference type="Proteomes" id="UP000299102">
    <property type="component" value="Unassembled WGS sequence"/>
</dbReference>
<dbReference type="AlphaFoldDB" id="A0A4C1YT89"/>
<name>A0A4C1YT89_EUMVA</name>
<evidence type="ECO:0000313" key="3">
    <source>
        <dbReference type="Proteomes" id="UP000299102"/>
    </source>
</evidence>